<feature type="domain" description="Bromo" evidence="10">
    <location>
        <begin position="246"/>
        <end position="328"/>
    </location>
</feature>
<dbReference type="PROSITE" id="PS50014">
    <property type="entry name" value="BROMODOMAIN_2"/>
    <property type="match status" value="2"/>
</dbReference>
<evidence type="ECO:0000259" key="10">
    <source>
        <dbReference type="PROSITE" id="PS50014"/>
    </source>
</evidence>
<evidence type="ECO:0000256" key="4">
    <source>
        <dbReference type="ARBA" id="ARBA00023015"/>
    </source>
</evidence>
<protein>
    <recommendedName>
        <fullName evidence="10">Bromo domain-containing protein</fullName>
    </recommendedName>
</protein>
<evidence type="ECO:0000256" key="8">
    <source>
        <dbReference type="PROSITE-ProRule" id="PRU00035"/>
    </source>
</evidence>
<comment type="subcellular location">
    <subcellularLocation>
        <location evidence="1">Nucleus</location>
    </subcellularLocation>
</comment>
<feature type="compositionally biased region" description="Pro residues" evidence="9">
    <location>
        <begin position="508"/>
        <end position="525"/>
    </location>
</feature>
<feature type="region of interest" description="Disordered" evidence="9">
    <location>
        <begin position="1"/>
        <end position="42"/>
    </location>
</feature>
<keyword evidence="4" id="KW-0805">Transcription regulation</keyword>
<reference evidence="11" key="1">
    <citation type="submission" date="2022-10" db="EMBL/GenBank/DDBJ databases">
        <title>Culturing micro-colonial fungi from biological soil crusts in the Mojave desert and describing Neophaeococcomyces mojavensis, and introducing the new genera and species Taxawa tesnikishii.</title>
        <authorList>
            <person name="Kurbessoian T."/>
            <person name="Stajich J.E."/>
        </authorList>
    </citation>
    <scope>NUCLEOTIDE SEQUENCE</scope>
    <source>
        <strain evidence="11">TK_1</strain>
    </source>
</reference>
<keyword evidence="6" id="KW-0804">Transcription</keyword>
<evidence type="ECO:0000256" key="9">
    <source>
        <dbReference type="SAM" id="MobiDB-lite"/>
    </source>
</evidence>
<dbReference type="InterPro" id="IPR018359">
    <property type="entry name" value="Bromodomain_CS"/>
</dbReference>
<feature type="compositionally biased region" description="Polar residues" evidence="9">
    <location>
        <begin position="435"/>
        <end position="461"/>
    </location>
</feature>
<accession>A0ABQ9P2W0</accession>
<dbReference type="InterPro" id="IPR036427">
    <property type="entry name" value="Bromodomain-like_sf"/>
</dbReference>
<dbReference type="PANTHER" id="PTHR16062:SF20">
    <property type="entry name" value="CHROMATIN STRUCTURE-REMODELING COMPLEX SUBUNIT RSC4"/>
    <property type="match status" value="1"/>
</dbReference>
<evidence type="ECO:0000256" key="3">
    <source>
        <dbReference type="ARBA" id="ARBA00022853"/>
    </source>
</evidence>
<dbReference type="Proteomes" id="UP001172684">
    <property type="component" value="Unassembled WGS sequence"/>
</dbReference>
<gene>
    <name evidence="11" type="ORF">H2201_000765</name>
</gene>
<comment type="caution">
    <text evidence="11">The sequence shown here is derived from an EMBL/GenBank/DDBJ whole genome shotgun (WGS) entry which is preliminary data.</text>
</comment>
<evidence type="ECO:0000313" key="12">
    <source>
        <dbReference type="Proteomes" id="UP001172684"/>
    </source>
</evidence>
<dbReference type="SUPFAM" id="SSF47370">
    <property type="entry name" value="Bromodomain"/>
    <property type="match status" value="2"/>
</dbReference>
<dbReference type="Pfam" id="PF00439">
    <property type="entry name" value="Bromodomain"/>
    <property type="match status" value="2"/>
</dbReference>
<dbReference type="EMBL" id="JAPDRL010000004">
    <property type="protein sequence ID" value="KAJ9668939.1"/>
    <property type="molecule type" value="Genomic_DNA"/>
</dbReference>
<feature type="region of interest" description="Disordered" evidence="9">
    <location>
        <begin position="414"/>
        <end position="552"/>
    </location>
</feature>
<keyword evidence="2" id="KW-0677">Repeat</keyword>
<sequence length="696" mass="75186">MERELKRKAPPASSPGADGRPTKRQRLPGNGSTAIETTESTTEAGLRFIESMKQAKDKTGRPIATSFLTLPDKNVVPEYYERIRLPIALDTIEAKLNRREYPNLSAVESDLKRMVTNAKSYNEKSSLLFEDAERIRKTASNWMVKHNPAYNDADYIAVATPIPEELLNGSTPLGASGGAAVHDSGGRLRRGAAASSAAPQTPASRPKKPPGVSGEREPSNVDAELVSKTFMEAQDQIVEEIIKYKEPESGLEIFQPFVNLPPRSLTDYYHTIKNPVSLKGVQKRVRGVHGRNPPTWKTDLKTWDAFEQEFSMIWKNARLYNEDGSDIYNLSIELEEFFNTRLAEAKSKVQEPPKMTMKLNMSAAAPSKPTIKLRLKPSPAPQPGSGPGAARNSATPGVMVDSGALERQKLHVKAGMNGHRPPPSSTPAFGDARSGSASTPVLATGHNQYNATGASPPSQVNGVKHEAPAGQSPALGAIRPSSTAPDAVSDGRRTSLPAQTPQLASAAMPPPPSVTPRPPSSSPHPHPSHLQQGYQYHPSYAAPPPGLANKYRAPGKTAADALLPNVRLSAHPGLKLARDWKLDIPASPELTQQSITLTLPSTHYFIQISPTIPVALTSRAFKIFVTVNHNRLYEVTKPDRVKGKPLYEGRLEPGKVNRIEVEVVAEAAGASARGSPVKAGGIEGEKLTAFVHLMRS</sequence>
<dbReference type="SMART" id="SM00297">
    <property type="entry name" value="BROMO"/>
    <property type="match status" value="2"/>
</dbReference>
<dbReference type="PRINTS" id="PR00503">
    <property type="entry name" value="BROMODOMAIN"/>
</dbReference>
<organism evidence="11 12">
    <name type="scientific">Coniosporium apollinis</name>
    <dbReference type="NCBI Taxonomy" id="61459"/>
    <lineage>
        <taxon>Eukaryota</taxon>
        <taxon>Fungi</taxon>
        <taxon>Dikarya</taxon>
        <taxon>Ascomycota</taxon>
        <taxon>Pezizomycotina</taxon>
        <taxon>Dothideomycetes</taxon>
        <taxon>Dothideomycetes incertae sedis</taxon>
        <taxon>Coniosporium</taxon>
    </lineage>
</organism>
<evidence type="ECO:0000256" key="2">
    <source>
        <dbReference type="ARBA" id="ARBA00022737"/>
    </source>
</evidence>
<feature type="region of interest" description="Disordered" evidence="9">
    <location>
        <begin position="177"/>
        <end position="226"/>
    </location>
</feature>
<keyword evidence="7" id="KW-0539">Nucleus</keyword>
<keyword evidence="12" id="KW-1185">Reference proteome</keyword>
<dbReference type="Pfam" id="PF22994">
    <property type="entry name" value="RSC4_Ig_like"/>
    <property type="match status" value="1"/>
</dbReference>
<evidence type="ECO:0000313" key="11">
    <source>
        <dbReference type="EMBL" id="KAJ9668939.1"/>
    </source>
</evidence>
<dbReference type="PROSITE" id="PS00633">
    <property type="entry name" value="BROMODOMAIN_1"/>
    <property type="match status" value="1"/>
</dbReference>
<feature type="compositionally biased region" description="Low complexity" evidence="9">
    <location>
        <begin position="191"/>
        <end position="204"/>
    </location>
</feature>
<dbReference type="InterPro" id="IPR054551">
    <property type="entry name" value="RSC4_Ig-like"/>
</dbReference>
<keyword evidence="3" id="KW-0156">Chromatin regulator</keyword>
<dbReference type="InterPro" id="IPR037382">
    <property type="entry name" value="Rsc/polybromo"/>
</dbReference>
<dbReference type="CDD" id="cd04369">
    <property type="entry name" value="Bromodomain"/>
    <property type="match status" value="2"/>
</dbReference>
<proteinExistence type="predicted"/>
<evidence type="ECO:0000256" key="5">
    <source>
        <dbReference type="ARBA" id="ARBA00023117"/>
    </source>
</evidence>
<feature type="domain" description="Bromo" evidence="10">
    <location>
        <begin position="59"/>
        <end position="129"/>
    </location>
</feature>
<dbReference type="InterPro" id="IPR001487">
    <property type="entry name" value="Bromodomain"/>
</dbReference>
<dbReference type="PANTHER" id="PTHR16062">
    <property type="entry name" value="SWI/SNF-RELATED"/>
    <property type="match status" value="1"/>
</dbReference>
<evidence type="ECO:0000256" key="1">
    <source>
        <dbReference type="ARBA" id="ARBA00004123"/>
    </source>
</evidence>
<keyword evidence="5 8" id="KW-0103">Bromodomain</keyword>
<feature type="region of interest" description="Disordered" evidence="9">
    <location>
        <begin position="372"/>
        <end position="397"/>
    </location>
</feature>
<dbReference type="Gene3D" id="1.20.920.10">
    <property type="entry name" value="Bromodomain-like"/>
    <property type="match status" value="2"/>
</dbReference>
<evidence type="ECO:0000256" key="6">
    <source>
        <dbReference type="ARBA" id="ARBA00023163"/>
    </source>
</evidence>
<name>A0ABQ9P2W0_9PEZI</name>
<evidence type="ECO:0000256" key="7">
    <source>
        <dbReference type="ARBA" id="ARBA00023242"/>
    </source>
</evidence>
<feature type="compositionally biased region" description="Low complexity" evidence="9">
    <location>
        <begin position="32"/>
        <end position="42"/>
    </location>
</feature>